<keyword evidence="5 6" id="KW-0472">Membrane</keyword>
<feature type="transmembrane region" description="Helical" evidence="6">
    <location>
        <begin position="350"/>
        <end position="367"/>
    </location>
</feature>
<dbReference type="Gene3D" id="1.20.1250.20">
    <property type="entry name" value="MFS general substrate transporter like domains"/>
    <property type="match status" value="2"/>
</dbReference>
<feature type="transmembrane region" description="Helical" evidence="6">
    <location>
        <begin position="468"/>
        <end position="488"/>
    </location>
</feature>
<dbReference type="PANTHER" id="PTHR43791:SF40">
    <property type="entry name" value="THIAMINE PATHWAY TRANSPORTER THI73"/>
    <property type="match status" value="1"/>
</dbReference>
<keyword evidence="9" id="KW-1185">Reference proteome</keyword>
<feature type="domain" description="Major facilitator superfamily (MFS) profile" evidence="7">
    <location>
        <begin position="66"/>
        <end position="493"/>
    </location>
</feature>
<dbReference type="Proteomes" id="UP001219525">
    <property type="component" value="Unassembled WGS sequence"/>
</dbReference>
<evidence type="ECO:0000256" key="2">
    <source>
        <dbReference type="ARBA" id="ARBA00022448"/>
    </source>
</evidence>
<feature type="transmembrane region" description="Helical" evidence="6">
    <location>
        <begin position="310"/>
        <end position="330"/>
    </location>
</feature>
<evidence type="ECO:0000256" key="3">
    <source>
        <dbReference type="ARBA" id="ARBA00022692"/>
    </source>
</evidence>
<dbReference type="GO" id="GO:0022857">
    <property type="term" value="F:transmembrane transporter activity"/>
    <property type="evidence" value="ECO:0007669"/>
    <property type="project" value="InterPro"/>
</dbReference>
<keyword evidence="3 6" id="KW-0812">Transmembrane</keyword>
<reference evidence="8" key="1">
    <citation type="submission" date="2023-03" db="EMBL/GenBank/DDBJ databases">
        <title>Massive genome expansion in bonnet fungi (Mycena s.s.) driven by repeated elements and novel gene families across ecological guilds.</title>
        <authorList>
            <consortium name="Lawrence Berkeley National Laboratory"/>
            <person name="Harder C.B."/>
            <person name="Miyauchi S."/>
            <person name="Viragh M."/>
            <person name="Kuo A."/>
            <person name="Thoen E."/>
            <person name="Andreopoulos B."/>
            <person name="Lu D."/>
            <person name="Skrede I."/>
            <person name="Drula E."/>
            <person name="Henrissat B."/>
            <person name="Morin E."/>
            <person name="Kohler A."/>
            <person name="Barry K."/>
            <person name="LaButti K."/>
            <person name="Morin E."/>
            <person name="Salamov A."/>
            <person name="Lipzen A."/>
            <person name="Mereny Z."/>
            <person name="Hegedus B."/>
            <person name="Baldrian P."/>
            <person name="Stursova M."/>
            <person name="Weitz H."/>
            <person name="Taylor A."/>
            <person name="Grigoriev I.V."/>
            <person name="Nagy L.G."/>
            <person name="Martin F."/>
            <person name="Kauserud H."/>
        </authorList>
    </citation>
    <scope>NUCLEOTIDE SEQUENCE</scope>
    <source>
        <strain evidence="8">9144</strain>
    </source>
</reference>
<feature type="transmembrane region" description="Helical" evidence="6">
    <location>
        <begin position="400"/>
        <end position="422"/>
    </location>
</feature>
<dbReference type="PROSITE" id="PS50850">
    <property type="entry name" value="MFS"/>
    <property type="match status" value="1"/>
</dbReference>
<evidence type="ECO:0000256" key="1">
    <source>
        <dbReference type="ARBA" id="ARBA00004141"/>
    </source>
</evidence>
<name>A0AAD6Y5Z9_9AGAR</name>
<dbReference type="SUPFAM" id="SSF103473">
    <property type="entry name" value="MFS general substrate transporter"/>
    <property type="match status" value="1"/>
</dbReference>
<proteinExistence type="predicted"/>
<dbReference type="AlphaFoldDB" id="A0AAD6Y5Z9"/>
<dbReference type="InterPro" id="IPR011701">
    <property type="entry name" value="MFS"/>
</dbReference>
<feature type="transmembrane region" description="Helical" evidence="6">
    <location>
        <begin position="208"/>
        <end position="229"/>
    </location>
</feature>
<dbReference type="Pfam" id="PF07690">
    <property type="entry name" value="MFS_1"/>
    <property type="match status" value="1"/>
</dbReference>
<evidence type="ECO:0000259" key="7">
    <source>
        <dbReference type="PROSITE" id="PS50850"/>
    </source>
</evidence>
<dbReference type="PANTHER" id="PTHR43791">
    <property type="entry name" value="PERMEASE-RELATED"/>
    <property type="match status" value="1"/>
</dbReference>
<comment type="subcellular location">
    <subcellularLocation>
        <location evidence="1">Membrane</location>
        <topology evidence="1">Multi-pass membrane protein</topology>
    </subcellularLocation>
</comment>
<evidence type="ECO:0000256" key="6">
    <source>
        <dbReference type="SAM" id="Phobius"/>
    </source>
</evidence>
<organism evidence="8 9">
    <name type="scientific">Mycena pura</name>
    <dbReference type="NCBI Taxonomy" id="153505"/>
    <lineage>
        <taxon>Eukaryota</taxon>
        <taxon>Fungi</taxon>
        <taxon>Dikarya</taxon>
        <taxon>Basidiomycota</taxon>
        <taxon>Agaricomycotina</taxon>
        <taxon>Agaricomycetes</taxon>
        <taxon>Agaricomycetidae</taxon>
        <taxon>Agaricales</taxon>
        <taxon>Marasmiineae</taxon>
        <taxon>Mycenaceae</taxon>
        <taxon>Mycena</taxon>
    </lineage>
</organism>
<evidence type="ECO:0000313" key="9">
    <source>
        <dbReference type="Proteomes" id="UP001219525"/>
    </source>
</evidence>
<evidence type="ECO:0000256" key="4">
    <source>
        <dbReference type="ARBA" id="ARBA00022989"/>
    </source>
</evidence>
<keyword evidence="2" id="KW-0813">Transport</keyword>
<dbReference type="EMBL" id="JARJCW010000060">
    <property type="protein sequence ID" value="KAJ7201095.1"/>
    <property type="molecule type" value="Genomic_DNA"/>
</dbReference>
<feature type="transmembrane region" description="Helical" evidence="6">
    <location>
        <begin position="374"/>
        <end position="394"/>
    </location>
</feature>
<dbReference type="InterPro" id="IPR036259">
    <property type="entry name" value="MFS_trans_sf"/>
</dbReference>
<accession>A0AAD6Y5Z9</accession>
<feature type="transmembrane region" description="Helical" evidence="6">
    <location>
        <begin position="241"/>
        <end position="260"/>
    </location>
</feature>
<dbReference type="InterPro" id="IPR020846">
    <property type="entry name" value="MFS_dom"/>
</dbReference>
<protein>
    <submittedName>
        <fullName evidence="8">Major facilitator superfamily domain-containing protein</fullName>
    </submittedName>
</protein>
<feature type="transmembrane region" description="Helical" evidence="6">
    <location>
        <begin position="163"/>
        <end position="187"/>
    </location>
</feature>
<feature type="transmembrane region" description="Helical" evidence="6">
    <location>
        <begin position="133"/>
        <end position="151"/>
    </location>
</feature>
<keyword evidence="4 6" id="KW-1133">Transmembrane helix</keyword>
<sequence>MDSKDISEKMAPDVDAGYTLPTLKSATASSTSLDRAIVYLEQHQDSQTDTADVDQARLVRKIDRHIVPIALAAYTLQFLDKLDINYAAVMGLNQELKLVGNDFNNAASAMYIANLVAEIPTAYIVQKVRPGKWLGVNLLLWGVVTACTAAVKNYHGLVATRVMIGILEAATAPCLMLITGACSAALLSTLRLEFSGMWYTKSEAILRFAIWYCGLGIAQMLGSLISWGFQQVTHEALSGWRVMFLVLGCITGVAGVWALFSMPDSPMDVTWLTEAEKRVAIQRVAVNQTGIKNTHFKWAHLHELVLDPQIWLLASLIIVTSLTSGVISFYSTTLIRNFGFSPGRSALLNMPSGAVSLLSCLATAYLGHKYDSRALCMTAFCLVAAMGSALMSFLPSHQRAGLLAGVYLVNMETVTLFLVFCLTTANVAGQTKRVAANALISGAFSVGNIIGPQLFQPKDAPQYIPAKIILLVTEIATAMFALALRIYYGWQNKARDAAERKEREAGEVKEVANVEWLNLTDRENKTFRYKY</sequence>
<evidence type="ECO:0000313" key="8">
    <source>
        <dbReference type="EMBL" id="KAJ7201095.1"/>
    </source>
</evidence>
<feature type="transmembrane region" description="Helical" evidence="6">
    <location>
        <begin position="434"/>
        <end position="456"/>
    </location>
</feature>
<comment type="caution">
    <text evidence="8">The sequence shown here is derived from an EMBL/GenBank/DDBJ whole genome shotgun (WGS) entry which is preliminary data.</text>
</comment>
<evidence type="ECO:0000256" key="5">
    <source>
        <dbReference type="ARBA" id="ARBA00023136"/>
    </source>
</evidence>
<dbReference type="GO" id="GO:0016020">
    <property type="term" value="C:membrane"/>
    <property type="evidence" value="ECO:0007669"/>
    <property type="project" value="UniProtKB-SubCell"/>
</dbReference>
<gene>
    <name evidence="8" type="ORF">GGX14DRAFT_524635</name>
</gene>